<proteinExistence type="predicted"/>
<accession>A0ABW0R8N6</accession>
<dbReference type="EMBL" id="JBHSNC010000056">
    <property type="protein sequence ID" value="MFC5531714.1"/>
    <property type="molecule type" value="Genomic_DNA"/>
</dbReference>
<evidence type="ECO:0000256" key="1">
    <source>
        <dbReference type="SAM" id="MobiDB-lite"/>
    </source>
</evidence>
<keyword evidence="3" id="KW-1185">Reference proteome</keyword>
<evidence type="ECO:0000313" key="3">
    <source>
        <dbReference type="Proteomes" id="UP001596108"/>
    </source>
</evidence>
<reference evidence="3" key="1">
    <citation type="journal article" date="2019" name="Int. J. Syst. Evol. Microbiol.">
        <title>The Global Catalogue of Microorganisms (GCM) 10K type strain sequencing project: providing services to taxonomists for standard genome sequencing and annotation.</title>
        <authorList>
            <consortium name="The Broad Institute Genomics Platform"/>
            <consortium name="The Broad Institute Genome Sequencing Center for Infectious Disease"/>
            <person name="Wu L."/>
            <person name="Ma J."/>
        </authorList>
    </citation>
    <scope>NUCLEOTIDE SEQUENCE [LARGE SCALE GENOMIC DNA]</scope>
    <source>
        <strain evidence="3">CGMCC 1.18578</strain>
    </source>
</reference>
<protein>
    <submittedName>
        <fullName evidence="2">Uncharacterized protein</fullName>
    </submittedName>
</protein>
<sequence>MKIGTFVMGGLAGAAIVMMIQRNQMMSAVAASMGQNMKSRMNDMKDEMIGKALNMKFGGSAKRSSSSSNHSEHAFDEDNEDLSKVSLLASKDPKVTEQINAILEQNGQDRI</sequence>
<comment type="caution">
    <text evidence="2">The sequence shown here is derived from an EMBL/GenBank/DDBJ whole genome shotgun (WGS) entry which is preliminary data.</text>
</comment>
<evidence type="ECO:0000313" key="2">
    <source>
        <dbReference type="EMBL" id="MFC5531714.1"/>
    </source>
</evidence>
<feature type="compositionally biased region" description="Low complexity" evidence="1">
    <location>
        <begin position="60"/>
        <end position="69"/>
    </location>
</feature>
<dbReference type="RefSeq" id="WP_378113681.1">
    <property type="nucleotide sequence ID" value="NZ_JBHSNC010000056.1"/>
</dbReference>
<name>A0ABW0R8N6_9BACL</name>
<gene>
    <name evidence="2" type="ORF">ACFPQ4_20045</name>
</gene>
<dbReference type="Proteomes" id="UP001596108">
    <property type="component" value="Unassembled WGS sequence"/>
</dbReference>
<organism evidence="2 3">
    <name type="scientific">Cohnella yongneupensis</name>
    <dbReference type="NCBI Taxonomy" id="425006"/>
    <lineage>
        <taxon>Bacteria</taxon>
        <taxon>Bacillati</taxon>
        <taxon>Bacillota</taxon>
        <taxon>Bacilli</taxon>
        <taxon>Bacillales</taxon>
        <taxon>Paenibacillaceae</taxon>
        <taxon>Cohnella</taxon>
    </lineage>
</organism>
<feature type="region of interest" description="Disordered" evidence="1">
    <location>
        <begin position="56"/>
        <end position="80"/>
    </location>
</feature>